<dbReference type="Pfam" id="PF21787">
    <property type="entry name" value="TNP-like_RNaseH_N"/>
    <property type="match status" value="1"/>
</dbReference>
<reference evidence="3 4" key="1">
    <citation type="journal article" date="2024" name="BMC Genomics">
        <title>De novo assembly and annotation of Popillia japonica's genome with initial clues to its potential as an invasive pest.</title>
        <authorList>
            <person name="Cucini C."/>
            <person name="Boschi S."/>
            <person name="Funari R."/>
            <person name="Cardaioli E."/>
            <person name="Iannotti N."/>
            <person name="Marturano G."/>
            <person name="Paoli F."/>
            <person name="Bruttini M."/>
            <person name="Carapelli A."/>
            <person name="Frati F."/>
            <person name="Nardi F."/>
        </authorList>
    </citation>
    <scope>NUCLEOTIDE SEQUENCE [LARGE SCALE GENOMIC DNA]</scope>
    <source>
        <strain evidence="3">DMR45628</strain>
    </source>
</reference>
<feature type="coiled-coil region" evidence="1">
    <location>
        <begin position="1"/>
        <end position="28"/>
    </location>
</feature>
<evidence type="ECO:0000256" key="1">
    <source>
        <dbReference type="SAM" id="Coils"/>
    </source>
</evidence>
<evidence type="ECO:0000259" key="2">
    <source>
        <dbReference type="Pfam" id="PF21787"/>
    </source>
</evidence>
<name>A0AAW1KMM2_POPJA</name>
<keyword evidence="4" id="KW-1185">Reference proteome</keyword>
<sequence length="322" mass="37316">MSTLKKRIEELEKENLTLLREIQENDKKYDHLKKNLELFFTNGQMKRLMDSKCGRAHWFPKDIASAISLRSVSPKAYRYLKRTLRSVSPKAYRYLKRTGYPLPALSTLRRWASNFSFDTGVLYDVMKLLKTKANSLSKLEKLCVLSFDTKANSLSKLEKLCVLSFDEIYVSNRVDIEKREQQRIGPHQACQTVMARGLIGHWKQTKANSLSKLEKLCVLSFDEIYVSNRVDIEKREQQRIGPHQACQTVMARGLIGHWKQPVYYDFDKIMDIDTLNNIIMELYNVGFIVVAVVSDMGTKNMKLWAQVNIGHNCIMLVLLLLL</sequence>
<gene>
    <name evidence="3" type="ORF">QE152_g21680</name>
</gene>
<evidence type="ECO:0000313" key="3">
    <source>
        <dbReference type="EMBL" id="KAK9721165.1"/>
    </source>
</evidence>
<evidence type="ECO:0000313" key="4">
    <source>
        <dbReference type="Proteomes" id="UP001458880"/>
    </source>
</evidence>
<feature type="domain" description="Transposable element P transposase-like RNase H" evidence="2">
    <location>
        <begin position="205"/>
        <end position="306"/>
    </location>
</feature>
<comment type="caution">
    <text evidence="3">The sequence shown here is derived from an EMBL/GenBank/DDBJ whole genome shotgun (WGS) entry which is preliminary data.</text>
</comment>
<dbReference type="InterPro" id="IPR048365">
    <property type="entry name" value="TNP-like_RNaseH_N"/>
</dbReference>
<proteinExistence type="predicted"/>
<keyword evidence="1" id="KW-0175">Coiled coil</keyword>
<accession>A0AAW1KMM2</accession>
<dbReference type="Proteomes" id="UP001458880">
    <property type="component" value="Unassembled WGS sequence"/>
</dbReference>
<dbReference type="EMBL" id="JASPKY010000202">
    <property type="protein sequence ID" value="KAK9721165.1"/>
    <property type="molecule type" value="Genomic_DNA"/>
</dbReference>
<protein>
    <submittedName>
        <fullName evidence="3">Transposase protein</fullName>
    </submittedName>
</protein>
<organism evidence="3 4">
    <name type="scientific">Popillia japonica</name>
    <name type="common">Japanese beetle</name>
    <dbReference type="NCBI Taxonomy" id="7064"/>
    <lineage>
        <taxon>Eukaryota</taxon>
        <taxon>Metazoa</taxon>
        <taxon>Ecdysozoa</taxon>
        <taxon>Arthropoda</taxon>
        <taxon>Hexapoda</taxon>
        <taxon>Insecta</taxon>
        <taxon>Pterygota</taxon>
        <taxon>Neoptera</taxon>
        <taxon>Endopterygota</taxon>
        <taxon>Coleoptera</taxon>
        <taxon>Polyphaga</taxon>
        <taxon>Scarabaeiformia</taxon>
        <taxon>Scarabaeidae</taxon>
        <taxon>Rutelinae</taxon>
        <taxon>Popillia</taxon>
    </lineage>
</organism>
<dbReference type="AlphaFoldDB" id="A0AAW1KMM2"/>